<proteinExistence type="predicted"/>
<name>A0A1G9VU98_9SPHI</name>
<dbReference type="CDD" id="cd02440">
    <property type="entry name" value="AdoMet_MTases"/>
    <property type="match status" value="1"/>
</dbReference>
<dbReference type="RefSeq" id="WP_090705822.1">
    <property type="nucleotide sequence ID" value="NZ_FNHH01000022.1"/>
</dbReference>
<accession>A0A1G9VU98</accession>
<dbReference type="SUPFAM" id="SSF53335">
    <property type="entry name" value="S-adenosyl-L-methionine-dependent methyltransferases"/>
    <property type="match status" value="1"/>
</dbReference>
<dbReference type="InterPro" id="IPR013216">
    <property type="entry name" value="Methyltransf_11"/>
</dbReference>
<sequence length="362" mass="42260">MNLEWISILKCPISGQELSVLQPAEIIALNEDSMNNKLWQLDGKQIGYTIELGLISTDHIYIYPIINGIVLLLKDLALTGSTDHIISGKIDKDKALVQNFYNQKGWFVNEEGNYEDAVIYEDLREVSKEYLKKCHDRVSRFLNPKGTYMLDAASGALQYSDYLQYSSSYKYRVCVDFSFQALSEAKKKLGDKGIYILADMCNMPFKDNVMDGFISLNTIYHIPKDQQVLAIQELYRLLATNGKGVVVYDWYKHSPWMNICLLPFRAFVYIKNRLLSLFAKLARQNEPQKRLYFFAHNYTYFKQNLPPFKLAVWRSLSVPFMRYYIHQSLFGKQILNWVYNKEEKEPEVCGLKGEYPMFIFEK</sequence>
<gene>
    <name evidence="2" type="ORF">SAMN05421813_12251</name>
</gene>
<feature type="domain" description="Methyltransferase type 11" evidence="1">
    <location>
        <begin position="150"/>
        <end position="244"/>
    </location>
</feature>
<dbReference type="InterPro" id="IPR029063">
    <property type="entry name" value="SAM-dependent_MTases_sf"/>
</dbReference>
<dbReference type="Gene3D" id="3.40.50.150">
    <property type="entry name" value="Vaccinia Virus protein VP39"/>
    <property type="match status" value="1"/>
</dbReference>
<dbReference type="EMBL" id="FNHH01000022">
    <property type="protein sequence ID" value="SDM75818.1"/>
    <property type="molecule type" value="Genomic_DNA"/>
</dbReference>
<dbReference type="OrthoDB" id="703529at2"/>
<reference evidence="3" key="1">
    <citation type="submission" date="2016-10" db="EMBL/GenBank/DDBJ databases">
        <authorList>
            <person name="Varghese N."/>
            <person name="Submissions S."/>
        </authorList>
    </citation>
    <scope>NUCLEOTIDE SEQUENCE [LARGE SCALE GENOMIC DNA]</scope>
    <source>
        <strain evidence="3">DSM 24536</strain>
    </source>
</reference>
<keyword evidence="2" id="KW-0808">Transferase</keyword>
<evidence type="ECO:0000313" key="2">
    <source>
        <dbReference type="EMBL" id="SDM75818.1"/>
    </source>
</evidence>
<keyword evidence="2" id="KW-0489">Methyltransferase</keyword>
<evidence type="ECO:0000259" key="1">
    <source>
        <dbReference type="Pfam" id="PF08241"/>
    </source>
</evidence>
<dbReference type="GO" id="GO:0008757">
    <property type="term" value="F:S-adenosylmethionine-dependent methyltransferase activity"/>
    <property type="evidence" value="ECO:0007669"/>
    <property type="project" value="InterPro"/>
</dbReference>
<dbReference type="AlphaFoldDB" id="A0A1G9VU98"/>
<dbReference type="GO" id="GO:0032259">
    <property type="term" value="P:methylation"/>
    <property type="evidence" value="ECO:0007669"/>
    <property type="project" value="UniProtKB-KW"/>
</dbReference>
<dbReference type="STRING" id="990371.SAMN05421813_12251"/>
<dbReference type="Proteomes" id="UP000199226">
    <property type="component" value="Unassembled WGS sequence"/>
</dbReference>
<dbReference type="Pfam" id="PF08241">
    <property type="entry name" value="Methyltransf_11"/>
    <property type="match status" value="1"/>
</dbReference>
<evidence type="ECO:0000313" key="3">
    <source>
        <dbReference type="Proteomes" id="UP000199226"/>
    </source>
</evidence>
<organism evidence="2 3">
    <name type="scientific">Daejeonella rubra</name>
    <dbReference type="NCBI Taxonomy" id="990371"/>
    <lineage>
        <taxon>Bacteria</taxon>
        <taxon>Pseudomonadati</taxon>
        <taxon>Bacteroidota</taxon>
        <taxon>Sphingobacteriia</taxon>
        <taxon>Sphingobacteriales</taxon>
        <taxon>Sphingobacteriaceae</taxon>
        <taxon>Daejeonella</taxon>
    </lineage>
</organism>
<keyword evidence="3" id="KW-1185">Reference proteome</keyword>
<protein>
    <submittedName>
        <fullName evidence="2">Methyltransferase domain-containing protein</fullName>
    </submittedName>
</protein>